<dbReference type="RefSeq" id="XP_034117932.2">
    <property type="nucleotide sequence ID" value="XM_034262041.2"/>
</dbReference>
<proteinExistence type="predicted"/>
<name>A0A6P8ZFC9_DROAB</name>
<evidence type="ECO:0000313" key="3">
    <source>
        <dbReference type="RefSeq" id="XP_034117932.2"/>
    </source>
</evidence>
<dbReference type="OrthoDB" id="7872468at2759"/>
<dbReference type="Proteomes" id="UP000515160">
    <property type="component" value="Chromosome 2R"/>
</dbReference>
<reference evidence="3" key="1">
    <citation type="submission" date="2025-08" db="UniProtKB">
        <authorList>
            <consortium name="RefSeq"/>
        </authorList>
    </citation>
    <scope>IDENTIFICATION</scope>
    <source>
        <strain evidence="3">15112-1751.03</strain>
        <tissue evidence="3">Whole Adult</tissue>
    </source>
</reference>
<dbReference type="GeneID" id="117576904"/>
<dbReference type="AlphaFoldDB" id="A0A6P8ZFC9"/>
<organism evidence="2 3">
    <name type="scientific">Drosophila albomicans</name>
    <name type="common">Fruit fly</name>
    <dbReference type="NCBI Taxonomy" id="7291"/>
    <lineage>
        <taxon>Eukaryota</taxon>
        <taxon>Metazoa</taxon>
        <taxon>Ecdysozoa</taxon>
        <taxon>Arthropoda</taxon>
        <taxon>Hexapoda</taxon>
        <taxon>Insecta</taxon>
        <taxon>Pterygota</taxon>
        <taxon>Neoptera</taxon>
        <taxon>Endopterygota</taxon>
        <taxon>Diptera</taxon>
        <taxon>Brachycera</taxon>
        <taxon>Muscomorpha</taxon>
        <taxon>Ephydroidea</taxon>
        <taxon>Drosophilidae</taxon>
        <taxon>Drosophila</taxon>
    </lineage>
</organism>
<evidence type="ECO:0000256" key="1">
    <source>
        <dbReference type="SAM" id="SignalP"/>
    </source>
</evidence>
<feature type="chain" id="PRO_5038501956" evidence="1">
    <location>
        <begin position="21"/>
        <end position="94"/>
    </location>
</feature>
<keyword evidence="2" id="KW-1185">Reference proteome</keyword>
<accession>A0A6P8ZFC9</accession>
<gene>
    <name evidence="3" type="primary">LOC117576904</name>
</gene>
<sequence>MRAFIFFALIVGVLLSLAYAEDQQEQLVRTKRQFFGPGFGGYGGYGGYGGFGRPYGFGPGYGGYGHRHHGFGGFGGYGGYGGYGRYGFPGGFYG</sequence>
<protein>
    <submittedName>
        <fullName evidence="3">Neuropeptide-like protein 31</fullName>
    </submittedName>
</protein>
<keyword evidence="1" id="KW-0732">Signal</keyword>
<feature type="signal peptide" evidence="1">
    <location>
        <begin position="1"/>
        <end position="20"/>
    </location>
</feature>
<evidence type="ECO:0000313" key="2">
    <source>
        <dbReference type="Proteomes" id="UP000515160"/>
    </source>
</evidence>